<keyword evidence="4" id="KW-1185">Reference proteome</keyword>
<feature type="region of interest" description="Disordered" evidence="1">
    <location>
        <begin position="681"/>
        <end position="700"/>
    </location>
</feature>
<dbReference type="VEuPathDB" id="FungiDB:AN5108"/>
<evidence type="ECO:0000256" key="1">
    <source>
        <dbReference type="SAM" id="MobiDB-lite"/>
    </source>
</evidence>
<dbReference type="HOGENOM" id="CLU_019574_0_0_1"/>
<dbReference type="EMBL" id="BN001305">
    <property type="protein sequence ID" value="CBF80875.1"/>
    <property type="molecule type" value="Genomic_DNA"/>
</dbReference>
<feature type="compositionally biased region" description="Basic and acidic residues" evidence="1">
    <location>
        <begin position="342"/>
        <end position="353"/>
    </location>
</feature>
<dbReference type="RefSeq" id="XP_662712.1">
    <property type="nucleotide sequence ID" value="XM_657620.2"/>
</dbReference>
<gene>
    <name evidence="3" type="ORF">ANIA_05108</name>
</gene>
<name>Q5B2X2_EMENI</name>
<proteinExistence type="predicted"/>
<dbReference type="OMA" id="NWAVGHD"/>
<dbReference type="eggNOG" id="ENOG502SB3U">
    <property type="taxonomic scope" value="Eukaryota"/>
</dbReference>
<organism evidence="3 4">
    <name type="scientific">Emericella nidulans (strain FGSC A4 / ATCC 38163 / CBS 112.46 / NRRL 194 / M139)</name>
    <name type="common">Aspergillus nidulans</name>
    <dbReference type="NCBI Taxonomy" id="227321"/>
    <lineage>
        <taxon>Eukaryota</taxon>
        <taxon>Fungi</taxon>
        <taxon>Dikarya</taxon>
        <taxon>Ascomycota</taxon>
        <taxon>Pezizomycotina</taxon>
        <taxon>Eurotiomycetes</taxon>
        <taxon>Eurotiomycetidae</taxon>
        <taxon>Eurotiales</taxon>
        <taxon>Aspergillaceae</taxon>
        <taxon>Aspergillus</taxon>
        <taxon>Aspergillus subgen. Nidulantes</taxon>
    </lineage>
</organism>
<feature type="domain" description="Ell binding protein Ebp1 C-terminal" evidence="2">
    <location>
        <begin position="544"/>
        <end position="759"/>
    </location>
</feature>
<dbReference type="InParanoid" id="Q5B2X2"/>
<protein>
    <recommendedName>
        <fullName evidence="2">Ell binding protein Ebp1 C-terminal domain-containing protein</fullName>
    </recommendedName>
</protein>
<feature type="compositionally biased region" description="Polar residues" evidence="1">
    <location>
        <begin position="446"/>
        <end position="471"/>
    </location>
</feature>
<dbReference type="OrthoDB" id="284473at2759"/>
<dbReference type="STRING" id="227321.Q5B2X2"/>
<dbReference type="GeneID" id="2871394"/>
<feature type="region of interest" description="Disordered" evidence="1">
    <location>
        <begin position="322"/>
        <end position="367"/>
    </location>
</feature>
<feature type="region of interest" description="Disordered" evidence="1">
    <location>
        <begin position="434"/>
        <end position="561"/>
    </location>
</feature>
<accession>C8VEX0</accession>
<dbReference type="KEGG" id="ani:ANIA_05108"/>
<feature type="region of interest" description="Disordered" evidence="1">
    <location>
        <begin position="170"/>
        <end position="275"/>
    </location>
</feature>
<feature type="compositionally biased region" description="Polar residues" evidence="1">
    <location>
        <begin position="115"/>
        <end position="127"/>
    </location>
</feature>
<feature type="compositionally biased region" description="Polar residues" evidence="1">
    <location>
        <begin position="354"/>
        <end position="367"/>
    </location>
</feature>
<evidence type="ECO:0000313" key="4">
    <source>
        <dbReference type="Proteomes" id="UP000000560"/>
    </source>
</evidence>
<evidence type="ECO:0000259" key="2">
    <source>
        <dbReference type="Pfam" id="PF21204"/>
    </source>
</evidence>
<evidence type="ECO:0000313" key="3">
    <source>
        <dbReference type="EMBL" id="CBF80875.1"/>
    </source>
</evidence>
<feature type="compositionally biased region" description="Basic and acidic residues" evidence="1">
    <location>
        <begin position="199"/>
        <end position="219"/>
    </location>
</feature>
<reference evidence="4" key="2">
    <citation type="journal article" date="2009" name="Fungal Genet. Biol.">
        <title>The 2008 update of the Aspergillus nidulans genome annotation: a community effort.</title>
        <authorList>
            <person name="Wortman J.R."/>
            <person name="Gilsenan J.M."/>
            <person name="Joardar V."/>
            <person name="Deegan J."/>
            <person name="Clutterbuck J."/>
            <person name="Andersen M.R."/>
            <person name="Archer D."/>
            <person name="Bencina M."/>
            <person name="Braus G."/>
            <person name="Coutinho P."/>
            <person name="von Dohren H."/>
            <person name="Doonan J."/>
            <person name="Driessen A.J."/>
            <person name="Durek P."/>
            <person name="Espeso E."/>
            <person name="Fekete E."/>
            <person name="Flipphi M."/>
            <person name="Estrada C.G."/>
            <person name="Geysens S."/>
            <person name="Goldman G."/>
            <person name="de Groot P.W."/>
            <person name="Hansen K."/>
            <person name="Harris S.D."/>
            <person name="Heinekamp T."/>
            <person name="Helmstaedt K."/>
            <person name="Henrissat B."/>
            <person name="Hofmann G."/>
            <person name="Homan T."/>
            <person name="Horio T."/>
            <person name="Horiuchi H."/>
            <person name="James S."/>
            <person name="Jones M."/>
            <person name="Karaffa L."/>
            <person name="Karanyi Z."/>
            <person name="Kato M."/>
            <person name="Keller N."/>
            <person name="Kelly D.E."/>
            <person name="Kiel J.A."/>
            <person name="Kim J.M."/>
            <person name="van der Klei I.J."/>
            <person name="Klis F.M."/>
            <person name="Kovalchuk A."/>
            <person name="Krasevec N."/>
            <person name="Kubicek C.P."/>
            <person name="Liu B."/>
            <person name="Maccabe A."/>
            <person name="Meyer V."/>
            <person name="Mirabito P."/>
            <person name="Miskei M."/>
            <person name="Mos M."/>
            <person name="Mullins J."/>
            <person name="Nelson D.R."/>
            <person name="Nielsen J."/>
            <person name="Oakley B.R."/>
            <person name="Osmani S.A."/>
            <person name="Pakula T."/>
            <person name="Paszewski A."/>
            <person name="Paulsen I."/>
            <person name="Pilsyk S."/>
            <person name="Pocsi I."/>
            <person name="Punt P.J."/>
            <person name="Ram A.F."/>
            <person name="Ren Q."/>
            <person name="Robellet X."/>
            <person name="Robson G."/>
            <person name="Seiboth B."/>
            <person name="van Solingen P."/>
            <person name="Specht T."/>
            <person name="Sun J."/>
            <person name="Taheri-Talesh N."/>
            <person name="Takeshita N."/>
            <person name="Ussery D."/>
            <person name="vanKuyk P.A."/>
            <person name="Visser H."/>
            <person name="van de Vondervoort P.J."/>
            <person name="de Vries R.P."/>
            <person name="Walton J."/>
            <person name="Xiang X."/>
            <person name="Xiong Y."/>
            <person name="Zeng A.P."/>
            <person name="Brandt B.W."/>
            <person name="Cornell M.J."/>
            <person name="van den Hondel C.A."/>
            <person name="Visser J."/>
            <person name="Oliver S.G."/>
            <person name="Turner G."/>
        </authorList>
    </citation>
    <scope>GENOME REANNOTATION</scope>
    <source>
        <strain evidence="4">FGSC A4 / ATCC 38163 / CBS 112.46 / NRRL 194 / M139</strain>
    </source>
</reference>
<accession>Q5B2X2</accession>
<sequence>MSSRSIDASVRPSTFKPGKSTHIEQDLVDWRLKRLREDVLPIYPFLLTVPTDVPFRLGSRFVNNWAVSDAGPFNPEEQQLQYMTFLTHDESDSLLVAVGDWSDASGSVMADQRSRPQSAISTPSSNSGKKKISLHDYRHKRKNGTSPSPLSQEAPGQQSAFTLHIANHNQTPKHIPASDNNRQRPSKTHPPSNLAAQVHNEHVDRKRLSDRDHDRRGLQAKDSAPAKRRKLSHEPPTPPSKAEISNGNGLPELLSPTLPPTSSTPRLPRLLSPTLPPDLERELARLGDEPLASDSQPEPTVTSDTVRLKAWKGKSYARGISHLESTSATTNPNLSGKSPRLVSEKTATKDTDKTSLSSHTVASADSKGQVSCRLSQQLSTKPVQLFSSGPRLVVKLKYGRSNRKRVEALLKFTGKRKLSRQSSPLPDAAERGLAHSMRSDQPRILVSSQASKSVQSTAKSKTAAGNQANSSLKDHPKEPRLGAEKPQTPGVNQTQQEKAGPVTISPGKEPKYSTRQELLSIDGKGHSHPAYRKPPADYSLSSTTTLSPSQPNSADRNGERRAWKEEYQKYGNLGRELKHAADRHTAKDKVTSNDEKLAAATAIEAIICFVLAFIAEDQSKAISRQIGDSSTWLSIIAYWRVVKKNSIPYPPLHSLCLILGAVSYDAIHALDLERLAVTPVPGEHTPVPTPASDGQPVNSEESKRSLKDFLELKNRLPECYRESQKLWSDGFRGLSEDILAREFPETWSKRARTYSEQGKKRLKPGEYSGEIYLPLGKASTPLEIVRFSCALLREWCSKEKINWRSKLDL</sequence>
<feature type="compositionally biased region" description="Low complexity" evidence="1">
    <location>
        <begin position="250"/>
        <end position="273"/>
    </location>
</feature>
<feature type="compositionally biased region" description="Polar residues" evidence="1">
    <location>
        <begin position="323"/>
        <end position="336"/>
    </location>
</feature>
<dbReference type="InterPro" id="IPR049403">
    <property type="entry name" value="Ebp1_C"/>
</dbReference>
<feature type="region of interest" description="Disordered" evidence="1">
    <location>
        <begin position="287"/>
        <end position="306"/>
    </location>
</feature>
<dbReference type="AlphaFoldDB" id="Q5B2X2"/>
<feature type="compositionally biased region" description="Low complexity" evidence="1">
    <location>
        <begin position="539"/>
        <end position="549"/>
    </location>
</feature>
<dbReference type="Pfam" id="PF21204">
    <property type="entry name" value="Ebp1_C"/>
    <property type="match status" value="1"/>
</dbReference>
<reference evidence="4" key="1">
    <citation type="journal article" date="2005" name="Nature">
        <title>Sequencing of Aspergillus nidulans and comparative analysis with A. fumigatus and A. oryzae.</title>
        <authorList>
            <person name="Galagan J.E."/>
            <person name="Calvo S.E."/>
            <person name="Cuomo C."/>
            <person name="Ma L.J."/>
            <person name="Wortman J.R."/>
            <person name="Batzoglou S."/>
            <person name="Lee S.I."/>
            <person name="Basturkmen M."/>
            <person name="Spevak C.C."/>
            <person name="Clutterbuck J."/>
            <person name="Kapitonov V."/>
            <person name="Jurka J."/>
            <person name="Scazzocchio C."/>
            <person name="Farman M."/>
            <person name="Butler J."/>
            <person name="Purcell S."/>
            <person name="Harris S."/>
            <person name="Braus G.H."/>
            <person name="Draht O."/>
            <person name="Busch S."/>
            <person name="D'Enfert C."/>
            <person name="Bouchier C."/>
            <person name="Goldman G.H."/>
            <person name="Bell-Pedersen D."/>
            <person name="Griffiths-Jones S."/>
            <person name="Doonan J.H."/>
            <person name="Yu J."/>
            <person name="Vienken K."/>
            <person name="Pain A."/>
            <person name="Freitag M."/>
            <person name="Selker E.U."/>
            <person name="Archer D.B."/>
            <person name="Penalva M.A."/>
            <person name="Oakley B.R."/>
            <person name="Momany M."/>
            <person name="Tanaka T."/>
            <person name="Kumagai T."/>
            <person name="Asai K."/>
            <person name="Machida M."/>
            <person name="Nierman W.C."/>
            <person name="Denning D.W."/>
            <person name="Caddick M."/>
            <person name="Hynes M."/>
            <person name="Paoletti M."/>
            <person name="Fischer R."/>
            <person name="Miller B."/>
            <person name="Dyer P."/>
            <person name="Sachs M.S."/>
            <person name="Osmani S.A."/>
            <person name="Birren B.W."/>
        </authorList>
    </citation>
    <scope>NUCLEOTIDE SEQUENCE [LARGE SCALE GENOMIC DNA]</scope>
    <source>
        <strain evidence="4">FGSC A4 / ATCC 38163 / CBS 112.46 / NRRL 194 / M139</strain>
    </source>
</reference>
<feature type="region of interest" description="Disordered" evidence="1">
    <location>
        <begin position="106"/>
        <end position="132"/>
    </location>
</feature>
<dbReference type="Proteomes" id="UP000000560">
    <property type="component" value="Chromosome V"/>
</dbReference>
<feature type="compositionally biased region" description="Polar residues" evidence="1">
    <location>
        <begin position="293"/>
        <end position="305"/>
    </location>
</feature>
<feature type="compositionally biased region" description="Basic and acidic residues" evidence="1">
    <location>
        <begin position="472"/>
        <end position="483"/>
    </location>
</feature>